<evidence type="ECO:0000256" key="8">
    <source>
        <dbReference type="SAM" id="Phobius"/>
    </source>
</evidence>
<name>A0AAE1GIU5_PETCI</name>
<evidence type="ECO:0000256" key="4">
    <source>
        <dbReference type="ARBA" id="ARBA00022989"/>
    </source>
</evidence>
<sequence length="107" mass="12125">MMIFRLQECFAPYNIALGLRRNSPLKRRVDEVIGRINQAGLVRHYFLQSLRMAVTSKEYGSEDKLTNEEDDGITPLKLDHLQGAFIICSLGLLFAAVSYLFELTICG</sequence>
<keyword evidence="5 8" id="KW-0472">Membrane</keyword>
<evidence type="ECO:0000256" key="1">
    <source>
        <dbReference type="ARBA" id="ARBA00004651"/>
    </source>
</evidence>
<evidence type="ECO:0000256" key="2">
    <source>
        <dbReference type="ARBA" id="ARBA00022475"/>
    </source>
</evidence>
<gene>
    <name evidence="9" type="ORF">Pcinc_003692</name>
</gene>
<comment type="subcellular location">
    <subcellularLocation>
        <location evidence="1">Cell membrane</location>
        <topology evidence="1">Multi-pass membrane protein</topology>
    </subcellularLocation>
</comment>
<accession>A0AAE1GIU5</accession>
<keyword evidence="2" id="KW-1003">Cell membrane</keyword>
<dbReference type="AlphaFoldDB" id="A0AAE1GIU5"/>
<evidence type="ECO:0000256" key="6">
    <source>
        <dbReference type="ARBA" id="ARBA00023170"/>
    </source>
</evidence>
<keyword evidence="4 8" id="KW-1133">Transmembrane helix</keyword>
<proteinExistence type="predicted"/>
<dbReference type="EMBL" id="JAWQEG010000259">
    <property type="protein sequence ID" value="KAK3892459.1"/>
    <property type="molecule type" value="Genomic_DNA"/>
</dbReference>
<evidence type="ECO:0000256" key="5">
    <source>
        <dbReference type="ARBA" id="ARBA00023136"/>
    </source>
</evidence>
<protein>
    <submittedName>
        <fullName evidence="9">Uncharacterized protein</fullName>
    </submittedName>
</protein>
<keyword evidence="3 8" id="KW-0812">Transmembrane</keyword>
<reference evidence="9" key="1">
    <citation type="submission" date="2023-10" db="EMBL/GenBank/DDBJ databases">
        <title>Genome assemblies of two species of porcelain crab, Petrolisthes cinctipes and Petrolisthes manimaculis (Anomura: Porcellanidae).</title>
        <authorList>
            <person name="Angst P."/>
        </authorList>
    </citation>
    <scope>NUCLEOTIDE SEQUENCE</scope>
    <source>
        <strain evidence="9">PB745_01</strain>
        <tissue evidence="9">Gill</tissue>
    </source>
</reference>
<feature type="transmembrane region" description="Helical" evidence="8">
    <location>
        <begin position="83"/>
        <end position="101"/>
    </location>
</feature>
<dbReference type="PANTHER" id="PTHR42643">
    <property type="entry name" value="IONOTROPIC RECEPTOR 20A-RELATED"/>
    <property type="match status" value="1"/>
</dbReference>
<dbReference type="PANTHER" id="PTHR42643:SF24">
    <property type="entry name" value="IONOTROPIC RECEPTOR 60A"/>
    <property type="match status" value="1"/>
</dbReference>
<evidence type="ECO:0000256" key="7">
    <source>
        <dbReference type="ARBA" id="ARBA00023180"/>
    </source>
</evidence>
<keyword evidence="6" id="KW-0675">Receptor</keyword>
<dbReference type="Proteomes" id="UP001286313">
    <property type="component" value="Unassembled WGS sequence"/>
</dbReference>
<evidence type="ECO:0000313" key="9">
    <source>
        <dbReference type="EMBL" id="KAK3892459.1"/>
    </source>
</evidence>
<keyword evidence="10" id="KW-1185">Reference proteome</keyword>
<organism evidence="9 10">
    <name type="scientific">Petrolisthes cinctipes</name>
    <name type="common">Flat porcelain crab</name>
    <dbReference type="NCBI Taxonomy" id="88211"/>
    <lineage>
        <taxon>Eukaryota</taxon>
        <taxon>Metazoa</taxon>
        <taxon>Ecdysozoa</taxon>
        <taxon>Arthropoda</taxon>
        <taxon>Crustacea</taxon>
        <taxon>Multicrustacea</taxon>
        <taxon>Malacostraca</taxon>
        <taxon>Eumalacostraca</taxon>
        <taxon>Eucarida</taxon>
        <taxon>Decapoda</taxon>
        <taxon>Pleocyemata</taxon>
        <taxon>Anomura</taxon>
        <taxon>Galatheoidea</taxon>
        <taxon>Porcellanidae</taxon>
        <taxon>Petrolisthes</taxon>
    </lineage>
</organism>
<evidence type="ECO:0000313" key="10">
    <source>
        <dbReference type="Proteomes" id="UP001286313"/>
    </source>
</evidence>
<dbReference type="GO" id="GO:0005886">
    <property type="term" value="C:plasma membrane"/>
    <property type="evidence" value="ECO:0007669"/>
    <property type="project" value="UniProtKB-SubCell"/>
</dbReference>
<evidence type="ECO:0000256" key="3">
    <source>
        <dbReference type="ARBA" id="ARBA00022692"/>
    </source>
</evidence>
<dbReference type="InterPro" id="IPR052192">
    <property type="entry name" value="Insect_Ionotropic_Sensory_Rcpt"/>
</dbReference>
<keyword evidence="7" id="KW-0325">Glycoprotein</keyword>
<comment type="caution">
    <text evidence="9">The sequence shown here is derived from an EMBL/GenBank/DDBJ whole genome shotgun (WGS) entry which is preliminary data.</text>
</comment>